<dbReference type="Proteomes" id="UP000305654">
    <property type="component" value="Unassembled WGS sequence"/>
</dbReference>
<dbReference type="PANTHER" id="PTHR11384:SF59">
    <property type="entry name" value="LYSOSOMAL COBALAMIN TRANSPORTER ABCD4"/>
    <property type="match status" value="1"/>
</dbReference>
<keyword evidence="3 8" id="KW-0812">Transmembrane</keyword>
<dbReference type="RefSeq" id="WP_138325884.1">
    <property type="nucleotide sequence ID" value="NZ_VCDI01000003.1"/>
</dbReference>
<evidence type="ECO:0000259" key="10">
    <source>
        <dbReference type="PROSITE" id="PS50929"/>
    </source>
</evidence>
<dbReference type="EMBL" id="VCDI01000003">
    <property type="protein sequence ID" value="TLU72422.1"/>
    <property type="molecule type" value="Genomic_DNA"/>
</dbReference>
<evidence type="ECO:0000256" key="4">
    <source>
        <dbReference type="ARBA" id="ARBA00022741"/>
    </source>
</evidence>
<dbReference type="InterPro" id="IPR050835">
    <property type="entry name" value="ABC_transporter_sub-D"/>
</dbReference>
<feature type="transmembrane region" description="Helical" evidence="8">
    <location>
        <begin position="291"/>
        <end position="313"/>
    </location>
</feature>
<evidence type="ECO:0000256" key="1">
    <source>
        <dbReference type="ARBA" id="ARBA00004651"/>
    </source>
</evidence>
<organism evidence="11 12">
    <name type="scientific">Lichenicoccus roseus</name>
    <dbReference type="NCBI Taxonomy" id="2683649"/>
    <lineage>
        <taxon>Bacteria</taxon>
        <taxon>Pseudomonadati</taxon>
        <taxon>Pseudomonadota</taxon>
        <taxon>Alphaproteobacteria</taxon>
        <taxon>Acetobacterales</taxon>
        <taxon>Acetobacteraceae</taxon>
        <taxon>Lichenicoccus</taxon>
    </lineage>
</organism>
<dbReference type="Pfam" id="PF00005">
    <property type="entry name" value="ABC_tran"/>
    <property type="match status" value="1"/>
</dbReference>
<evidence type="ECO:0000256" key="2">
    <source>
        <dbReference type="ARBA" id="ARBA00022448"/>
    </source>
</evidence>
<dbReference type="PROSITE" id="PS00211">
    <property type="entry name" value="ABC_TRANSPORTER_1"/>
    <property type="match status" value="1"/>
</dbReference>
<dbReference type="InterPro" id="IPR017871">
    <property type="entry name" value="ABC_transporter-like_CS"/>
</dbReference>
<evidence type="ECO:0000259" key="9">
    <source>
        <dbReference type="PROSITE" id="PS50893"/>
    </source>
</evidence>
<feature type="transmembrane region" description="Helical" evidence="8">
    <location>
        <begin position="172"/>
        <end position="190"/>
    </location>
</feature>
<dbReference type="SUPFAM" id="SSF52540">
    <property type="entry name" value="P-loop containing nucleoside triphosphate hydrolases"/>
    <property type="match status" value="1"/>
</dbReference>
<keyword evidence="5 11" id="KW-0067">ATP-binding</keyword>
<dbReference type="GO" id="GO:0005524">
    <property type="term" value="F:ATP binding"/>
    <property type="evidence" value="ECO:0007669"/>
    <property type="project" value="UniProtKB-KW"/>
</dbReference>
<dbReference type="Pfam" id="PF06472">
    <property type="entry name" value="ABC_membrane_2"/>
    <property type="match status" value="1"/>
</dbReference>
<keyword evidence="7 8" id="KW-0472">Membrane</keyword>
<dbReference type="PROSITE" id="PS50893">
    <property type="entry name" value="ABC_TRANSPORTER_2"/>
    <property type="match status" value="1"/>
</dbReference>
<dbReference type="OrthoDB" id="9810134at2"/>
<evidence type="ECO:0000313" key="12">
    <source>
        <dbReference type="Proteomes" id="UP000305654"/>
    </source>
</evidence>
<proteinExistence type="predicted"/>
<dbReference type="SMART" id="SM00382">
    <property type="entry name" value="AAA"/>
    <property type="match status" value="1"/>
</dbReference>
<dbReference type="GO" id="GO:0005886">
    <property type="term" value="C:plasma membrane"/>
    <property type="evidence" value="ECO:0007669"/>
    <property type="project" value="UniProtKB-SubCell"/>
</dbReference>
<sequence length="592" mass="65178">MRNLGPVLADAWRLFKPYFFHSSERRLALTLLISVGVMSVVQTELGVLTTFWSNLLYDSLQQKDQHSFMALIFTWLPLPSGWFMPGLLAIAMLFILVGVTQLFVTEYLQIRWRRWMTGDFLQRWLADRAYYRISVAGDPEGVGTDNPDQRLSDDIAAFCGAGGNVRPGTDTLSLLLGLLSNVVSLFSYIIVLWKLSGRTPVFGLHIPGGLIWVALLFSLGGTLLTYLIGRRLIALRFFQQRYEADFRFGLVRARENTEGIALQGGEHEENAVLLRIFGAIRGNFISLLRRILLLNATTISYGQIASVLPFLVIGPSFFASRITLGTLMQVNQVFGEVQGAFSWFADSFPTLAMWRATVGRLATFDRAVRSAREAAAAGIQVHDGADAYRLQDVALALPNGERLGAPLNITLAPGIDTLISGPSGAGKSTLFRTLAGIWPFATGRIERPAGRTLFLPQRPYIPIGTLRHALCYPAAVADIEPDAVRRALEDADLADLVPELDQPDENWVMRLSGGEQQRLALARALLARPDWLFLDEATAALDPDSEGRMLVMLKRRLPGTTIVSIAHNPAVAGFFRQHLVLDGSGGTLQAAD</sequence>
<evidence type="ECO:0000256" key="5">
    <source>
        <dbReference type="ARBA" id="ARBA00022840"/>
    </source>
</evidence>
<feature type="transmembrane region" description="Helical" evidence="8">
    <location>
        <begin position="82"/>
        <end position="104"/>
    </location>
</feature>
<evidence type="ECO:0000313" key="11">
    <source>
        <dbReference type="EMBL" id="TLU72422.1"/>
    </source>
</evidence>
<feature type="domain" description="ABC transporter" evidence="9">
    <location>
        <begin position="388"/>
        <end position="592"/>
    </location>
</feature>
<feature type="domain" description="ABC transmembrane type-1" evidence="10">
    <location>
        <begin position="45"/>
        <end position="353"/>
    </location>
</feature>
<comment type="caution">
    <text evidence="11">The sequence shown here is derived from an EMBL/GenBank/DDBJ whole genome shotgun (WGS) entry which is preliminary data.</text>
</comment>
<feature type="transmembrane region" description="Helical" evidence="8">
    <location>
        <begin position="210"/>
        <end position="229"/>
    </location>
</feature>
<dbReference type="PROSITE" id="PS50929">
    <property type="entry name" value="ABC_TM1F"/>
    <property type="match status" value="1"/>
</dbReference>
<accession>A0A5R9J4D9</accession>
<name>A0A5R9J4D9_9PROT</name>
<dbReference type="InterPro" id="IPR036640">
    <property type="entry name" value="ABC1_TM_sf"/>
</dbReference>
<dbReference type="InterPro" id="IPR011527">
    <property type="entry name" value="ABC1_TM_dom"/>
</dbReference>
<dbReference type="InterPro" id="IPR003593">
    <property type="entry name" value="AAA+_ATPase"/>
</dbReference>
<evidence type="ECO:0000256" key="8">
    <source>
        <dbReference type="SAM" id="Phobius"/>
    </source>
</evidence>
<evidence type="ECO:0000256" key="7">
    <source>
        <dbReference type="ARBA" id="ARBA00023136"/>
    </source>
</evidence>
<dbReference type="GO" id="GO:0140359">
    <property type="term" value="F:ABC-type transporter activity"/>
    <property type="evidence" value="ECO:0007669"/>
    <property type="project" value="InterPro"/>
</dbReference>
<dbReference type="PANTHER" id="PTHR11384">
    <property type="entry name" value="ATP-BINDING CASSETTE, SUB-FAMILY D MEMBER"/>
    <property type="match status" value="1"/>
</dbReference>
<dbReference type="CDD" id="cd03223">
    <property type="entry name" value="ABCD_peroxisomal_ALDP"/>
    <property type="match status" value="1"/>
</dbReference>
<keyword evidence="6 8" id="KW-1133">Transmembrane helix</keyword>
<dbReference type="InterPro" id="IPR027417">
    <property type="entry name" value="P-loop_NTPase"/>
</dbReference>
<comment type="subcellular location">
    <subcellularLocation>
        <location evidence="1">Cell membrane</location>
        <topology evidence="1">Multi-pass membrane protein</topology>
    </subcellularLocation>
</comment>
<keyword evidence="2" id="KW-0813">Transport</keyword>
<keyword evidence="4" id="KW-0547">Nucleotide-binding</keyword>
<reference evidence="11 12" key="1">
    <citation type="submission" date="2019-05" db="EMBL/GenBank/DDBJ databases">
        <authorList>
            <person name="Pankratov T."/>
            <person name="Grouzdev D."/>
        </authorList>
    </citation>
    <scope>NUCLEOTIDE SEQUENCE [LARGE SCALE GENOMIC DNA]</scope>
    <source>
        <strain evidence="11 12">KEBCLARHB70R</strain>
    </source>
</reference>
<dbReference type="SUPFAM" id="SSF90123">
    <property type="entry name" value="ABC transporter transmembrane region"/>
    <property type="match status" value="1"/>
</dbReference>
<dbReference type="Gene3D" id="3.40.50.300">
    <property type="entry name" value="P-loop containing nucleotide triphosphate hydrolases"/>
    <property type="match status" value="1"/>
</dbReference>
<keyword evidence="12" id="KW-1185">Reference proteome</keyword>
<feature type="transmembrane region" description="Helical" evidence="8">
    <location>
        <begin position="27"/>
        <end position="52"/>
    </location>
</feature>
<protein>
    <submittedName>
        <fullName evidence="11">ABC transporter ATP-binding protein/permease</fullName>
    </submittedName>
</protein>
<dbReference type="GO" id="GO:0016887">
    <property type="term" value="F:ATP hydrolysis activity"/>
    <property type="evidence" value="ECO:0007669"/>
    <property type="project" value="InterPro"/>
</dbReference>
<dbReference type="AlphaFoldDB" id="A0A5R9J4D9"/>
<evidence type="ECO:0000256" key="3">
    <source>
        <dbReference type="ARBA" id="ARBA00022692"/>
    </source>
</evidence>
<dbReference type="Gene3D" id="1.20.1560.10">
    <property type="entry name" value="ABC transporter type 1, transmembrane domain"/>
    <property type="match status" value="1"/>
</dbReference>
<gene>
    <name evidence="11" type="ORF">FE263_10130</name>
</gene>
<dbReference type="InterPro" id="IPR003439">
    <property type="entry name" value="ABC_transporter-like_ATP-bd"/>
</dbReference>
<evidence type="ECO:0000256" key="6">
    <source>
        <dbReference type="ARBA" id="ARBA00022989"/>
    </source>
</evidence>